<dbReference type="AlphaFoldDB" id="A0A218WNJ1"/>
<feature type="region of interest" description="Disordered" evidence="1">
    <location>
        <begin position="65"/>
        <end position="102"/>
    </location>
</feature>
<gene>
    <name evidence="2" type="ORF">CDL15_Pgr010711</name>
    <name evidence="3" type="ORF">CRG98_012360</name>
</gene>
<dbReference type="Proteomes" id="UP000197138">
    <property type="component" value="Unassembled WGS sequence"/>
</dbReference>
<name>A0A218WNJ1_PUNGR</name>
<reference evidence="4" key="1">
    <citation type="journal article" date="2017" name="Plant J.">
        <title>The pomegranate (Punica granatum L.) genome and the genomics of punicalagin biosynthesis.</title>
        <authorList>
            <person name="Qin G."/>
            <person name="Xu C."/>
            <person name="Ming R."/>
            <person name="Tang H."/>
            <person name="Guyot R."/>
            <person name="Kramer E.M."/>
            <person name="Hu Y."/>
            <person name="Yi X."/>
            <person name="Qi Y."/>
            <person name="Xu X."/>
            <person name="Gao Z."/>
            <person name="Pan H."/>
            <person name="Jian J."/>
            <person name="Tian Y."/>
            <person name="Yue Z."/>
            <person name="Xu Y."/>
        </authorList>
    </citation>
    <scope>NUCLEOTIDE SEQUENCE [LARGE SCALE GENOMIC DNA]</scope>
    <source>
        <strain evidence="4">cv. Dabenzi</strain>
    </source>
</reference>
<organism evidence="2 4">
    <name type="scientific">Punica granatum</name>
    <name type="common">Pomegranate</name>
    <dbReference type="NCBI Taxonomy" id="22663"/>
    <lineage>
        <taxon>Eukaryota</taxon>
        <taxon>Viridiplantae</taxon>
        <taxon>Streptophyta</taxon>
        <taxon>Embryophyta</taxon>
        <taxon>Tracheophyta</taxon>
        <taxon>Spermatophyta</taxon>
        <taxon>Magnoliopsida</taxon>
        <taxon>eudicotyledons</taxon>
        <taxon>Gunneridae</taxon>
        <taxon>Pentapetalae</taxon>
        <taxon>rosids</taxon>
        <taxon>malvids</taxon>
        <taxon>Myrtales</taxon>
        <taxon>Lythraceae</taxon>
        <taxon>Punica</taxon>
    </lineage>
</organism>
<keyword evidence="5" id="KW-1185">Reference proteome</keyword>
<feature type="compositionally biased region" description="Basic and acidic residues" evidence="1">
    <location>
        <begin position="77"/>
        <end position="100"/>
    </location>
</feature>
<dbReference type="EMBL" id="PGOL01000624">
    <property type="protein sequence ID" value="PKI67254.1"/>
    <property type="molecule type" value="Genomic_DNA"/>
</dbReference>
<proteinExistence type="predicted"/>
<evidence type="ECO:0000313" key="2">
    <source>
        <dbReference type="EMBL" id="OWM73930.1"/>
    </source>
</evidence>
<reference evidence="2" key="2">
    <citation type="submission" date="2017-06" db="EMBL/GenBank/DDBJ databases">
        <title>The pomegranate genome and the genomics of punicalagin biosynthesis.</title>
        <authorList>
            <person name="Xu C."/>
        </authorList>
    </citation>
    <scope>NUCLEOTIDE SEQUENCE [LARGE SCALE GENOMIC DNA]</scope>
    <source>
        <tissue evidence="2">Fresh leaf</tissue>
    </source>
</reference>
<dbReference type="EMBL" id="MTKT01003943">
    <property type="protein sequence ID" value="OWM73930.1"/>
    <property type="molecule type" value="Genomic_DNA"/>
</dbReference>
<comment type="caution">
    <text evidence="2">The sequence shown here is derived from an EMBL/GenBank/DDBJ whole genome shotgun (WGS) entry which is preliminary data.</text>
</comment>
<accession>A0A218WNJ1</accession>
<dbReference type="Proteomes" id="UP000233551">
    <property type="component" value="Unassembled WGS sequence"/>
</dbReference>
<evidence type="ECO:0000256" key="1">
    <source>
        <dbReference type="SAM" id="MobiDB-lite"/>
    </source>
</evidence>
<evidence type="ECO:0000313" key="3">
    <source>
        <dbReference type="EMBL" id="PKI67254.1"/>
    </source>
</evidence>
<sequence length="174" mass="19841">MLPSLVAREKESGKRPWESQDSVWALLVEGSERWQPRQLGKNGVGTLAPTTARCEIGLLGLLRGRPRRSRITPSMPRPEHTRNSERKLKENQRNPIKGKEWNGGCARWIGPRTVTTSSRGRVRVVRNPLNVMARLAKVVERNGTRRGLACTRVTHGTRFSFRLEPDVRGFKWKI</sequence>
<evidence type="ECO:0000313" key="4">
    <source>
        <dbReference type="Proteomes" id="UP000197138"/>
    </source>
</evidence>
<reference evidence="3 5" key="3">
    <citation type="submission" date="2017-11" db="EMBL/GenBank/DDBJ databases">
        <title>De-novo sequencing of pomegranate (Punica granatum L.) genome.</title>
        <authorList>
            <person name="Akparov Z."/>
            <person name="Amiraslanov A."/>
            <person name="Hajiyeva S."/>
            <person name="Abbasov M."/>
            <person name="Kaur K."/>
            <person name="Hamwieh A."/>
            <person name="Solovyev V."/>
            <person name="Salamov A."/>
            <person name="Braich B."/>
            <person name="Kosarev P."/>
            <person name="Mahmoud A."/>
            <person name="Hajiyev E."/>
            <person name="Babayeva S."/>
            <person name="Izzatullayeva V."/>
            <person name="Mammadov A."/>
            <person name="Mammadov A."/>
            <person name="Sharifova S."/>
            <person name="Ojaghi J."/>
            <person name="Eynullazada K."/>
            <person name="Bayramov B."/>
            <person name="Abdulazimova A."/>
            <person name="Shahmuradov I."/>
        </authorList>
    </citation>
    <scope>NUCLEOTIDE SEQUENCE [LARGE SCALE GENOMIC DNA]</scope>
    <source>
        <strain evidence="3">AG2017</strain>
        <strain evidence="5">cv. AG2017</strain>
        <tissue evidence="3">Leaf</tissue>
    </source>
</reference>
<evidence type="ECO:0000313" key="5">
    <source>
        <dbReference type="Proteomes" id="UP000233551"/>
    </source>
</evidence>
<protein>
    <submittedName>
        <fullName evidence="2">Uncharacterized protein</fullName>
    </submittedName>
</protein>